<sequence length="191" mass="20836">MVKSDSKLIFEKVTLALKSSGAPSELLGRDTMADMITLGNDTDIIKLVHELVTAARGRDAVLGAISSIKVVCDKQTPPSATLANAMTTLVQRVFELAVKDASHSYLDIKSMLLLTSVVGLTTKPMEYYAVLAAAVNLVAANLKEKKTSMLSWSDRGKDYITDLLVPVHDAIENEMGNSTKEELMREIMQDY</sequence>
<dbReference type="Proteomes" id="UP001224775">
    <property type="component" value="Unassembled WGS sequence"/>
</dbReference>
<organism evidence="1 2">
    <name type="scientific">Skeletonema marinoi</name>
    <dbReference type="NCBI Taxonomy" id="267567"/>
    <lineage>
        <taxon>Eukaryota</taxon>
        <taxon>Sar</taxon>
        <taxon>Stramenopiles</taxon>
        <taxon>Ochrophyta</taxon>
        <taxon>Bacillariophyta</taxon>
        <taxon>Coscinodiscophyceae</taxon>
        <taxon>Thalassiosirophycidae</taxon>
        <taxon>Thalassiosirales</taxon>
        <taxon>Skeletonemataceae</taxon>
        <taxon>Skeletonema</taxon>
        <taxon>Skeletonema marinoi-dohrnii complex</taxon>
    </lineage>
</organism>
<dbReference type="AlphaFoldDB" id="A0AAD9DG42"/>
<proteinExistence type="predicted"/>
<evidence type="ECO:0000313" key="1">
    <source>
        <dbReference type="EMBL" id="KAK1746441.1"/>
    </source>
</evidence>
<accession>A0AAD9DG42</accession>
<evidence type="ECO:0000313" key="2">
    <source>
        <dbReference type="Proteomes" id="UP001224775"/>
    </source>
</evidence>
<keyword evidence="2" id="KW-1185">Reference proteome</keyword>
<name>A0AAD9DG42_9STRA</name>
<gene>
    <name evidence="1" type="ORF">QTG54_003048</name>
</gene>
<comment type="caution">
    <text evidence="1">The sequence shown here is derived from an EMBL/GenBank/DDBJ whole genome shotgun (WGS) entry which is preliminary data.</text>
</comment>
<dbReference type="EMBL" id="JATAAI010000004">
    <property type="protein sequence ID" value="KAK1746441.1"/>
    <property type="molecule type" value="Genomic_DNA"/>
</dbReference>
<protein>
    <submittedName>
        <fullName evidence="1">Uncharacterized protein</fullName>
    </submittedName>
</protein>
<reference evidence="1" key="1">
    <citation type="submission" date="2023-06" db="EMBL/GenBank/DDBJ databases">
        <title>Survivors Of The Sea: Transcriptome response of Skeletonema marinoi to long-term dormancy.</title>
        <authorList>
            <person name="Pinder M.I.M."/>
            <person name="Kourtchenko O."/>
            <person name="Robertson E.K."/>
            <person name="Larsson T."/>
            <person name="Maumus F."/>
            <person name="Osuna-Cruz C.M."/>
            <person name="Vancaester E."/>
            <person name="Stenow R."/>
            <person name="Vandepoele K."/>
            <person name="Ploug H."/>
            <person name="Bruchert V."/>
            <person name="Godhe A."/>
            <person name="Topel M."/>
        </authorList>
    </citation>
    <scope>NUCLEOTIDE SEQUENCE</scope>
    <source>
        <strain evidence="1">R05AC</strain>
    </source>
</reference>